<evidence type="ECO:0000256" key="1">
    <source>
        <dbReference type="SAM" id="MobiDB-lite"/>
    </source>
</evidence>
<gene>
    <name evidence="2" type="ORF">M437DRAFT_65703</name>
</gene>
<dbReference type="AlphaFoldDB" id="A0A074VRN6"/>
<dbReference type="Proteomes" id="UP000030672">
    <property type="component" value="Unassembled WGS sequence"/>
</dbReference>
<evidence type="ECO:0000313" key="3">
    <source>
        <dbReference type="Proteomes" id="UP000030672"/>
    </source>
</evidence>
<organism evidence="2 3">
    <name type="scientific">Aureobasidium melanogenum (strain CBS 110374)</name>
    <name type="common">Aureobasidium pullulans var. melanogenum</name>
    <dbReference type="NCBI Taxonomy" id="1043003"/>
    <lineage>
        <taxon>Eukaryota</taxon>
        <taxon>Fungi</taxon>
        <taxon>Dikarya</taxon>
        <taxon>Ascomycota</taxon>
        <taxon>Pezizomycotina</taxon>
        <taxon>Dothideomycetes</taxon>
        <taxon>Dothideomycetidae</taxon>
        <taxon>Dothideales</taxon>
        <taxon>Saccotheciaceae</taxon>
        <taxon>Aureobasidium</taxon>
    </lineage>
</organism>
<feature type="compositionally biased region" description="Polar residues" evidence="1">
    <location>
        <begin position="222"/>
        <end position="234"/>
    </location>
</feature>
<accession>A0A074VRN6</accession>
<name>A0A074VRN6_AURM1</name>
<evidence type="ECO:0000313" key="2">
    <source>
        <dbReference type="EMBL" id="KEQ63098.1"/>
    </source>
</evidence>
<dbReference type="RefSeq" id="XP_040880121.1">
    <property type="nucleotide sequence ID" value="XM_041024625.1"/>
</dbReference>
<feature type="compositionally biased region" description="Polar residues" evidence="1">
    <location>
        <begin position="176"/>
        <end position="205"/>
    </location>
</feature>
<keyword evidence="3" id="KW-1185">Reference proteome</keyword>
<dbReference type="EMBL" id="KL584832">
    <property type="protein sequence ID" value="KEQ63098.1"/>
    <property type="molecule type" value="Genomic_DNA"/>
</dbReference>
<dbReference type="HOGENOM" id="CLU_1184805_0_0_1"/>
<reference evidence="2 3" key="1">
    <citation type="journal article" date="2014" name="BMC Genomics">
        <title>Genome sequencing of four Aureobasidium pullulans varieties: biotechnological potential, stress tolerance, and description of new species.</title>
        <authorList>
            <person name="Gostin Ar C."/>
            <person name="Ohm R.A."/>
            <person name="Kogej T."/>
            <person name="Sonjak S."/>
            <person name="Turk M."/>
            <person name="Zajc J."/>
            <person name="Zalar P."/>
            <person name="Grube M."/>
            <person name="Sun H."/>
            <person name="Han J."/>
            <person name="Sharma A."/>
            <person name="Chiniquy J."/>
            <person name="Ngan C.Y."/>
            <person name="Lipzen A."/>
            <person name="Barry K."/>
            <person name="Grigoriev I.V."/>
            <person name="Gunde-Cimerman N."/>
        </authorList>
    </citation>
    <scope>NUCLEOTIDE SEQUENCE [LARGE SCALE GENOMIC DNA]</scope>
    <source>
        <strain evidence="2 3">CBS 110374</strain>
    </source>
</reference>
<feature type="region of interest" description="Disordered" evidence="1">
    <location>
        <begin position="165"/>
        <end position="234"/>
    </location>
</feature>
<dbReference type="GeneID" id="63917998"/>
<proteinExistence type="predicted"/>
<feature type="region of interest" description="Disordered" evidence="1">
    <location>
        <begin position="71"/>
        <end position="112"/>
    </location>
</feature>
<protein>
    <submittedName>
        <fullName evidence="2">Uncharacterized protein</fullName>
    </submittedName>
</protein>
<sequence>MLWYRALSVEDACGWMAAVACATTPLLLRGRHVSNGESMIAPFCMCEKGFTYAYSTVFMPTTLHRYPRLRTRPSLSSKSPAHDYPAADGRRTHRPAAGAPALRQLTFRTDDRPPKRLQTIQHPLSALTFHLHKECPRHPPVSSHSLNITSLLCHRGMNRRSEIMQPNSILPAGPLLTQSDLRPRTPTRSKQPQLNSTPRVPSSFVTWRLQETKQKRRKQERIQSSNNSGHASPR</sequence>